<feature type="active site" description="Proton acceptor" evidence="7">
    <location>
        <position position="259"/>
    </location>
</feature>
<comment type="function">
    <text evidence="7">Catalyzes the N-acylation of UDP-3-O-acylglucosamine using 3-hydroxyacyl-ACP as the acyl donor. Is involved in the biosynthesis of lipid A, a phosphorylated glycolipid that anchors the lipopolysaccharide to the outer membrane of the cell.</text>
</comment>
<dbReference type="CDD" id="cd03352">
    <property type="entry name" value="LbH_LpxD"/>
    <property type="match status" value="1"/>
</dbReference>
<accession>A0A4S4NIJ4</accession>
<comment type="subunit">
    <text evidence="7">Homotrimer.</text>
</comment>
<dbReference type="Gene3D" id="3.40.1390.10">
    <property type="entry name" value="MurE/MurF, N-terminal domain"/>
    <property type="match status" value="1"/>
</dbReference>
<dbReference type="EC" id="2.3.1.191" evidence="7"/>
<dbReference type="GO" id="GO:0016410">
    <property type="term" value="F:N-acyltransferase activity"/>
    <property type="evidence" value="ECO:0007669"/>
    <property type="project" value="InterPro"/>
</dbReference>
<feature type="domain" description="UDP-3-O-[3-hydroxymyristoyl] glucosamine N-acyltransferase non-repeat region" evidence="8">
    <location>
        <begin position="21"/>
        <end position="88"/>
    </location>
</feature>
<dbReference type="GO" id="GO:0103118">
    <property type="term" value="F:UDP-3-O-[(3R)-3-hydroxyacyl]-glucosamine N-acyltransferase activity"/>
    <property type="evidence" value="ECO:0007669"/>
    <property type="project" value="UniProtKB-EC"/>
</dbReference>
<gene>
    <name evidence="7 9" type="primary">lpxD</name>
    <name evidence="9" type="ORF">E4Z66_02970</name>
</gene>
<dbReference type="Gene3D" id="2.160.10.10">
    <property type="entry name" value="Hexapeptide repeat proteins"/>
    <property type="match status" value="1"/>
</dbReference>
<dbReference type="PANTHER" id="PTHR43378">
    <property type="entry name" value="UDP-3-O-ACYLGLUCOSAMINE N-ACYLTRANSFERASE"/>
    <property type="match status" value="1"/>
</dbReference>
<dbReference type="InterPro" id="IPR020573">
    <property type="entry name" value="UDP_GlcNAc_AcTrfase_non-rep"/>
</dbReference>
<dbReference type="SUPFAM" id="SSF51161">
    <property type="entry name" value="Trimeric LpxA-like enzymes"/>
    <property type="match status" value="1"/>
</dbReference>
<keyword evidence="4 7" id="KW-0677">Repeat</keyword>
<dbReference type="GO" id="GO:0016020">
    <property type="term" value="C:membrane"/>
    <property type="evidence" value="ECO:0007669"/>
    <property type="project" value="GOC"/>
</dbReference>
<dbReference type="OrthoDB" id="9784739at2"/>
<evidence type="ECO:0000256" key="7">
    <source>
        <dbReference type="HAMAP-Rule" id="MF_00523"/>
    </source>
</evidence>
<dbReference type="Pfam" id="PF00132">
    <property type="entry name" value="Hexapep"/>
    <property type="match status" value="2"/>
</dbReference>
<comment type="catalytic activity">
    <reaction evidence="7">
        <text>a UDP-3-O-[(3R)-3-hydroxyacyl]-alpha-D-glucosamine + a (3R)-hydroxyacyl-[ACP] = a UDP-2-N,3-O-bis[(3R)-3-hydroxyacyl]-alpha-D-glucosamine + holo-[ACP] + H(+)</text>
        <dbReference type="Rhea" id="RHEA:53836"/>
        <dbReference type="Rhea" id="RHEA-COMP:9685"/>
        <dbReference type="Rhea" id="RHEA-COMP:9945"/>
        <dbReference type="ChEBI" id="CHEBI:15378"/>
        <dbReference type="ChEBI" id="CHEBI:64479"/>
        <dbReference type="ChEBI" id="CHEBI:78827"/>
        <dbReference type="ChEBI" id="CHEBI:137740"/>
        <dbReference type="ChEBI" id="CHEBI:137748"/>
        <dbReference type="EC" id="2.3.1.191"/>
    </reaction>
</comment>
<dbReference type="NCBIfam" id="NF002060">
    <property type="entry name" value="PRK00892.1"/>
    <property type="match status" value="1"/>
</dbReference>
<evidence type="ECO:0000256" key="1">
    <source>
        <dbReference type="ARBA" id="ARBA00022516"/>
    </source>
</evidence>
<evidence type="ECO:0000256" key="3">
    <source>
        <dbReference type="ARBA" id="ARBA00022679"/>
    </source>
</evidence>
<dbReference type="UniPathway" id="UPA00973"/>
<dbReference type="AlphaFoldDB" id="A0A4S4NIJ4"/>
<dbReference type="NCBIfam" id="TIGR01853">
    <property type="entry name" value="lipid_A_lpxD"/>
    <property type="match status" value="1"/>
</dbReference>
<comment type="pathway">
    <text evidence="7">Bacterial outer membrane biogenesis; LPS lipid A biosynthesis.</text>
</comment>
<keyword evidence="2 7" id="KW-0441">Lipid A biosynthesis</keyword>
<organism evidence="9 10">
    <name type="scientific">Aliishimia ponticola</name>
    <dbReference type="NCBI Taxonomy" id="2499833"/>
    <lineage>
        <taxon>Bacteria</taxon>
        <taxon>Pseudomonadati</taxon>
        <taxon>Pseudomonadota</taxon>
        <taxon>Alphaproteobacteria</taxon>
        <taxon>Rhodobacterales</taxon>
        <taxon>Paracoccaceae</taxon>
        <taxon>Aliishimia</taxon>
    </lineage>
</organism>
<keyword evidence="1 7" id="KW-0444">Lipid biosynthesis</keyword>
<dbReference type="HAMAP" id="MF_00523">
    <property type="entry name" value="LpxD"/>
    <property type="match status" value="1"/>
</dbReference>
<keyword evidence="10" id="KW-1185">Reference proteome</keyword>
<dbReference type="InterPro" id="IPR011004">
    <property type="entry name" value="Trimer_LpxA-like_sf"/>
</dbReference>
<evidence type="ECO:0000313" key="10">
    <source>
        <dbReference type="Proteomes" id="UP000306602"/>
    </source>
</evidence>
<name>A0A4S4NIJ4_9RHOB</name>
<dbReference type="GO" id="GO:0009245">
    <property type="term" value="P:lipid A biosynthetic process"/>
    <property type="evidence" value="ECO:0007669"/>
    <property type="project" value="UniProtKB-UniRule"/>
</dbReference>
<dbReference type="RefSeq" id="WP_136461440.1">
    <property type="nucleotide sequence ID" value="NZ_SRKY01000001.1"/>
</dbReference>
<dbReference type="InterPro" id="IPR001451">
    <property type="entry name" value="Hexapep"/>
</dbReference>
<keyword evidence="6 7" id="KW-0012">Acyltransferase</keyword>
<dbReference type="InterPro" id="IPR007691">
    <property type="entry name" value="LpxD"/>
</dbReference>
<evidence type="ECO:0000256" key="5">
    <source>
        <dbReference type="ARBA" id="ARBA00023098"/>
    </source>
</evidence>
<reference evidence="9 10" key="1">
    <citation type="submission" date="2019-04" db="EMBL/GenBank/DDBJ databases">
        <title>Shimia ponticola sp. nov., isolated from seawater.</title>
        <authorList>
            <person name="Kim Y.-O."/>
            <person name="Yoon J.-H."/>
        </authorList>
    </citation>
    <scope>NUCLEOTIDE SEQUENCE [LARGE SCALE GENOMIC DNA]</scope>
    <source>
        <strain evidence="9 10">MYP11</strain>
    </source>
</reference>
<proteinExistence type="inferred from homology"/>
<evidence type="ECO:0000256" key="2">
    <source>
        <dbReference type="ARBA" id="ARBA00022556"/>
    </source>
</evidence>
<evidence type="ECO:0000259" key="8">
    <source>
        <dbReference type="Pfam" id="PF04613"/>
    </source>
</evidence>
<comment type="similarity">
    <text evidence="7">Belongs to the transferase hexapeptide repeat family. LpxD subfamily.</text>
</comment>
<evidence type="ECO:0000313" key="9">
    <source>
        <dbReference type="EMBL" id="THH38547.1"/>
    </source>
</evidence>
<dbReference type="PANTHER" id="PTHR43378:SF2">
    <property type="entry name" value="UDP-3-O-ACYLGLUCOSAMINE N-ACYLTRANSFERASE 1, MITOCHONDRIAL-RELATED"/>
    <property type="match status" value="1"/>
</dbReference>
<keyword evidence="3 7" id="KW-0808">Transferase</keyword>
<evidence type="ECO:0000256" key="4">
    <source>
        <dbReference type="ARBA" id="ARBA00022737"/>
    </source>
</evidence>
<comment type="caution">
    <text evidence="9">The sequence shown here is derived from an EMBL/GenBank/DDBJ whole genome shotgun (WGS) entry which is preliminary data.</text>
</comment>
<dbReference type="EMBL" id="SRKY01000001">
    <property type="protein sequence ID" value="THH38547.1"/>
    <property type="molecule type" value="Genomic_DNA"/>
</dbReference>
<sequence>MTHKIKDIAAALGAAAFGDTDLTIARVAEPAQAGADDLALATNQAYADALAEGNARAALLWPGADWQALGLAAAIIPDRPRYAMSGLTAMMDAGQGFEEGIHPTAVVADDAKIGAGVSIGPMAVVMPGAKIGAGSVIGPQSFIGTQAELGDFCFLREQVSIGARVRIGDRFIAQPGTRIGGDGFSFVTPEPSGVEAARASLGEAGTETAQPWARIHSLGAVQIGDDVEIGANSTVDCGTIRDTQIGSGTKLDNLVQIGHNVIIGRDCLICAQAGVAGSTRIGNNVVLGGKTGVSDNIFIGDRVITGGGTIVLSNLPEGRVVLGYPAVKMEQQIEMNKAARRLPRLFRDVAALKSAVFKSDASD</sequence>
<dbReference type="Proteomes" id="UP000306602">
    <property type="component" value="Unassembled WGS sequence"/>
</dbReference>
<keyword evidence="5 7" id="KW-0443">Lipid metabolism</keyword>
<evidence type="ECO:0000256" key="6">
    <source>
        <dbReference type="ARBA" id="ARBA00023315"/>
    </source>
</evidence>
<protein>
    <recommendedName>
        <fullName evidence="7">UDP-3-O-acylglucosamine N-acyltransferase</fullName>
        <ecNumber evidence="7">2.3.1.191</ecNumber>
    </recommendedName>
</protein>
<dbReference type="Pfam" id="PF04613">
    <property type="entry name" value="LpxD"/>
    <property type="match status" value="1"/>
</dbReference>